<dbReference type="InterPro" id="IPR011701">
    <property type="entry name" value="MFS"/>
</dbReference>
<dbReference type="PANTHER" id="PTHR43124">
    <property type="entry name" value="PURINE EFFLUX PUMP PBUE"/>
    <property type="match status" value="1"/>
</dbReference>
<feature type="transmembrane region" description="Helical" evidence="6">
    <location>
        <begin position="241"/>
        <end position="261"/>
    </location>
</feature>
<dbReference type="InterPro" id="IPR050189">
    <property type="entry name" value="MFS_Efflux_Transporters"/>
</dbReference>
<evidence type="ECO:0000313" key="8">
    <source>
        <dbReference type="EMBL" id="CCH31641.1"/>
    </source>
</evidence>
<comment type="subcellular location">
    <subcellularLocation>
        <location evidence="1">Cell membrane</location>
        <topology evidence="1">Multi-pass membrane protein</topology>
    </subcellularLocation>
</comment>
<feature type="transmembrane region" description="Helical" evidence="6">
    <location>
        <begin position="103"/>
        <end position="124"/>
    </location>
</feature>
<dbReference type="eggNOG" id="COG2814">
    <property type="taxonomic scope" value="Bacteria"/>
</dbReference>
<reference evidence="8 9" key="1">
    <citation type="journal article" date="2012" name="BMC Genomics">
        <title>Complete genome sequence of Saccharothrix espanaensis DSM 44229T and comparison to the other completely sequenced Pseudonocardiaceae.</title>
        <authorList>
            <person name="Strobel T."/>
            <person name="Al-Dilaimi A."/>
            <person name="Blom J."/>
            <person name="Gessner A."/>
            <person name="Kalinowski J."/>
            <person name="Luzhetska M."/>
            <person name="Puhler A."/>
            <person name="Szczepanowski R."/>
            <person name="Bechthold A."/>
            <person name="Ruckert C."/>
        </authorList>
    </citation>
    <scope>NUCLEOTIDE SEQUENCE [LARGE SCALE GENOMIC DNA]</scope>
    <source>
        <strain evidence="9">ATCC 51144 / DSM 44229 / JCM 9112 / NBRC 15066 / NRRL 15764</strain>
    </source>
</reference>
<feature type="transmembrane region" description="Helical" evidence="6">
    <location>
        <begin position="78"/>
        <end position="97"/>
    </location>
</feature>
<evidence type="ECO:0000256" key="5">
    <source>
        <dbReference type="ARBA" id="ARBA00023136"/>
    </source>
</evidence>
<dbReference type="InterPro" id="IPR036259">
    <property type="entry name" value="MFS_trans_sf"/>
</dbReference>
<evidence type="ECO:0000256" key="2">
    <source>
        <dbReference type="ARBA" id="ARBA00022475"/>
    </source>
</evidence>
<dbReference type="PATRIC" id="fig|1179773.3.peg.4362"/>
<evidence type="ECO:0000256" key="6">
    <source>
        <dbReference type="SAM" id="Phobius"/>
    </source>
</evidence>
<dbReference type="EMBL" id="HE804045">
    <property type="protein sequence ID" value="CCH31641.1"/>
    <property type="molecule type" value="Genomic_DNA"/>
</dbReference>
<evidence type="ECO:0000256" key="3">
    <source>
        <dbReference type="ARBA" id="ARBA00022692"/>
    </source>
</evidence>
<keyword evidence="5 6" id="KW-0472">Membrane</keyword>
<evidence type="ECO:0000259" key="7">
    <source>
        <dbReference type="PROSITE" id="PS50850"/>
    </source>
</evidence>
<evidence type="ECO:0000256" key="4">
    <source>
        <dbReference type="ARBA" id="ARBA00022989"/>
    </source>
</evidence>
<organism evidence="8 9">
    <name type="scientific">Saccharothrix espanaensis (strain ATCC 51144 / DSM 44229 / JCM 9112 / NBRC 15066 / NRRL 15764)</name>
    <dbReference type="NCBI Taxonomy" id="1179773"/>
    <lineage>
        <taxon>Bacteria</taxon>
        <taxon>Bacillati</taxon>
        <taxon>Actinomycetota</taxon>
        <taxon>Actinomycetes</taxon>
        <taxon>Pseudonocardiales</taxon>
        <taxon>Pseudonocardiaceae</taxon>
        <taxon>Saccharothrix</taxon>
    </lineage>
</organism>
<dbReference type="AlphaFoldDB" id="K0K021"/>
<feature type="transmembrane region" description="Helical" evidence="6">
    <location>
        <begin position="328"/>
        <end position="352"/>
    </location>
</feature>
<dbReference type="Proteomes" id="UP000006281">
    <property type="component" value="Chromosome"/>
</dbReference>
<dbReference type="Gene3D" id="1.20.1250.20">
    <property type="entry name" value="MFS general substrate transporter like domains"/>
    <property type="match status" value="1"/>
</dbReference>
<dbReference type="SUPFAM" id="SSF103473">
    <property type="entry name" value="MFS general substrate transporter"/>
    <property type="match status" value="1"/>
</dbReference>
<feature type="transmembrane region" description="Helical" evidence="6">
    <location>
        <begin position="207"/>
        <end position="229"/>
    </location>
</feature>
<protein>
    <submittedName>
        <fullName evidence="8">MFS transporter arabinose efflux permease</fullName>
    </submittedName>
</protein>
<feature type="transmembrane region" description="Helical" evidence="6">
    <location>
        <begin position="41"/>
        <end position="66"/>
    </location>
</feature>
<dbReference type="KEGG" id="sesp:BN6_43590"/>
<keyword evidence="2" id="KW-1003">Cell membrane</keyword>
<keyword evidence="4 6" id="KW-1133">Transmembrane helix</keyword>
<evidence type="ECO:0000313" key="9">
    <source>
        <dbReference type="Proteomes" id="UP000006281"/>
    </source>
</evidence>
<accession>K0K021</accession>
<feature type="transmembrane region" description="Helical" evidence="6">
    <location>
        <begin position="294"/>
        <end position="316"/>
    </location>
</feature>
<sequence length="391" mass="38190">MRGVLMPAVSPRTYALATGTVAAGTSGYVVAAVLGGIAERFAVSIAVAGQVITVFALAYAVGSPLLAVATAGVERRALLVTALLVTAVGNAASAWAPDFGLLLAFRVVAACGAASTTPAATAVAASLHPSGTRARAMAVVTGGLTAATMLGVPAGRAVAGQGGYQGAFLLVAALCVVAAVVIRVAVPAVPPGPAAGLRDRVRALGDPVVRWLLVVSLLACLATFAVYGYLDPVLDDAAAPWLLLAYGVGGVVGNVVGGVAADRFGPRTPLLVALAGSSAVLALLPTALASPVGAVAAMAAWGALFWAFNPPLMALLVEVCPERAGVLLALNASAIYFGIAGAGVLGAAVASVASVSTVPLVGALLGVCALLVAAGVPAPVRCVVGVVRRST</sequence>
<dbReference type="HOGENOM" id="CLU_001265_61_5_11"/>
<feature type="transmembrane region" description="Helical" evidence="6">
    <location>
        <begin position="358"/>
        <end position="380"/>
    </location>
</feature>
<dbReference type="InterPro" id="IPR020846">
    <property type="entry name" value="MFS_dom"/>
</dbReference>
<dbReference type="GO" id="GO:0005886">
    <property type="term" value="C:plasma membrane"/>
    <property type="evidence" value="ECO:0007669"/>
    <property type="project" value="UniProtKB-SubCell"/>
</dbReference>
<feature type="transmembrane region" description="Helical" evidence="6">
    <location>
        <begin position="268"/>
        <end position="288"/>
    </location>
</feature>
<dbReference type="PROSITE" id="PS50850">
    <property type="entry name" value="MFS"/>
    <property type="match status" value="1"/>
</dbReference>
<feature type="domain" description="Major facilitator superfamily (MFS) profile" evidence="7">
    <location>
        <begin position="12"/>
        <end position="381"/>
    </location>
</feature>
<dbReference type="BioCyc" id="SESP1179773:BN6_RS21095-MONOMER"/>
<feature type="transmembrane region" description="Helical" evidence="6">
    <location>
        <begin position="167"/>
        <end position="186"/>
    </location>
</feature>
<feature type="transmembrane region" description="Helical" evidence="6">
    <location>
        <begin position="136"/>
        <end position="155"/>
    </location>
</feature>
<evidence type="ECO:0000256" key="1">
    <source>
        <dbReference type="ARBA" id="ARBA00004651"/>
    </source>
</evidence>
<dbReference type="PANTHER" id="PTHR43124:SF10">
    <property type="entry name" value="PURINE EFFLUX PUMP PBUE"/>
    <property type="match status" value="1"/>
</dbReference>
<proteinExistence type="predicted"/>
<gene>
    <name evidence="8" type="primary">araJ1</name>
    <name evidence="8" type="ordered locus">BN6_43590</name>
</gene>
<name>K0K021_SACES</name>
<dbReference type="GO" id="GO:0022857">
    <property type="term" value="F:transmembrane transporter activity"/>
    <property type="evidence" value="ECO:0007669"/>
    <property type="project" value="InterPro"/>
</dbReference>
<dbReference type="Pfam" id="PF07690">
    <property type="entry name" value="MFS_1"/>
    <property type="match status" value="1"/>
</dbReference>
<keyword evidence="3 6" id="KW-0812">Transmembrane</keyword>
<keyword evidence="9" id="KW-1185">Reference proteome</keyword>